<gene>
    <name evidence="1" type="ORF">BO87DRAFT_400209</name>
</gene>
<accession>A0A318YRR0</accession>
<dbReference type="GeneID" id="37127960"/>
<proteinExistence type="predicted"/>
<dbReference type="EMBL" id="KZ821478">
    <property type="protein sequence ID" value="PYH30738.1"/>
    <property type="molecule type" value="Genomic_DNA"/>
</dbReference>
<dbReference type="RefSeq" id="XP_025476216.1">
    <property type="nucleotide sequence ID" value="XM_025625504.1"/>
</dbReference>
<sequence>MRQIEAIDSTGIKESKPCTVAFQLMSLPEVPRLFSSMIRAESLFTPDQLPAYPFGGMVVSPSPGRRSQGYLNGPQCPTVGSARGLILSLKGVTWSLLALRSQRRCTLRPVLSLLLLRLISTSTRSGLPMGATGLSFPRPHPFTSLVSPGPSCYLTNAARGSFSAELVSLRITMEQSFPEPNSPNQYTSPSWGEFRLSSENRQTGVFPFSEVRWGFIAQLTLSWFVHAHEETQSRGQPYIGHIAHPRASEVRSGSGSASHSFPSTASPISRLLIRFTPSSWRMLETAVVPGVHLAFSLVNRSKNHAASSEACCRLSSRGCACISSQIIQSLGIAAIHFGTQGKYARGDLAETSIISADSLLCTPVRSPDHRGHMQDGSDVTQPAETSVKSLASPQTTWGRHRCPCFIINPLSYPLDARHSRHSEMSTSWAIDPGIGNTRGCSPEDWTSRKWLLMQINVFGTSSNMVMTVTHGISELDEDE</sequence>
<name>A0A318YRR0_ASPNB</name>
<reference evidence="1" key="1">
    <citation type="submission" date="2016-12" db="EMBL/GenBank/DDBJ databases">
        <title>The genomes of Aspergillus section Nigri reveals drivers in fungal speciation.</title>
        <authorList>
            <consortium name="DOE Joint Genome Institute"/>
            <person name="Vesth T.C."/>
            <person name="Nybo J."/>
            <person name="Theobald S."/>
            <person name="Brandl J."/>
            <person name="Frisvad J.C."/>
            <person name="Nielsen K.F."/>
            <person name="Lyhne E.K."/>
            <person name="Kogle M.E."/>
            <person name="Kuo A."/>
            <person name="Riley R."/>
            <person name="Clum A."/>
            <person name="Nolan M."/>
            <person name="Lipzen A."/>
            <person name="Salamov A."/>
            <person name="Henrissat B."/>
            <person name="Wiebenga A."/>
            <person name="De Vries R.P."/>
            <person name="Grigoriev I.V."/>
            <person name="Mortensen U.H."/>
            <person name="Andersen M.R."/>
            <person name="Baker S.E."/>
        </authorList>
    </citation>
    <scope>NUCLEOTIDE SEQUENCE [LARGE SCALE GENOMIC DNA]</scope>
    <source>
        <strain evidence="1">CBS 115656</strain>
    </source>
</reference>
<organism evidence="1 2">
    <name type="scientific">Aspergillus neoniger (strain CBS 115656)</name>
    <dbReference type="NCBI Taxonomy" id="1448310"/>
    <lineage>
        <taxon>Eukaryota</taxon>
        <taxon>Fungi</taxon>
        <taxon>Dikarya</taxon>
        <taxon>Ascomycota</taxon>
        <taxon>Pezizomycotina</taxon>
        <taxon>Eurotiomycetes</taxon>
        <taxon>Eurotiomycetidae</taxon>
        <taxon>Eurotiales</taxon>
        <taxon>Aspergillaceae</taxon>
        <taxon>Aspergillus</taxon>
        <taxon>Aspergillus subgen. Circumdati</taxon>
    </lineage>
</organism>
<dbReference type="Proteomes" id="UP000247647">
    <property type="component" value="Unassembled WGS sequence"/>
</dbReference>
<keyword evidence="2" id="KW-1185">Reference proteome</keyword>
<dbReference type="AlphaFoldDB" id="A0A318YRR0"/>
<evidence type="ECO:0000313" key="2">
    <source>
        <dbReference type="Proteomes" id="UP000247647"/>
    </source>
</evidence>
<evidence type="ECO:0000313" key="1">
    <source>
        <dbReference type="EMBL" id="PYH30738.1"/>
    </source>
</evidence>
<dbReference type="OrthoDB" id="10655346at2759"/>
<protein>
    <submittedName>
        <fullName evidence="1">Uncharacterized protein</fullName>
    </submittedName>
</protein>